<reference evidence="2" key="1">
    <citation type="submission" date="2022-11" db="UniProtKB">
        <authorList>
            <consortium name="WormBaseParasite"/>
        </authorList>
    </citation>
    <scope>IDENTIFICATION</scope>
</reference>
<organism evidence="1 2">
    <name type="scientific">Panagrolaimus sp. PS1159</name>
    <dbReference type="NCBI Taxonomy" id="55785"/>
    <lineage>
        <taxon>Eukaryota</taxon>
        <taxon>Metazoa</taxon>
        <taxon>Ecdysozoa</taxon>
        <taxon>Nematoda</taxon>
        <taxon>Chromadorea</taxon>
        <taxon>Rhabditida</taxon>
        <taxon>Tylenchina</taxon>
        <taxon>Panagrolaimomorpha</taxon>
        <taxon>Panagrolaimoidea</taxon>
        <taxon>Panagrolaimidae</taxon>
        <taxon>Panagrolaimus</taxon>
    </lineage>
</organism>
<dbReference type="Proteomes" id="UP000887580">
    <property type="component" value="Unplaced"/>
</dbReference>
<evidence type="ECO:0000313" key="1">
    <source>
        <dbReference type="Proteomes" id="UP000887580"/>
    </source>
</evidence>
<sequence>MNYSSVIKVPDEQTLDALCAKTFNHLLMHLNVIQRICNIGYKLPTAIQSGALPLALSGRDLIVQSPPESGKTLVYAALAAHIVNDNHQSKQREPFVTILAASREHVTKIKDLIVKLVPDGNNVCAFYGDGDDFTDDKITKGCSVVIGTPDRMAKLCADGGITIKLSQLFIIDDADKLMAPTFVENIQSVFNHRGSVVQVAAFCSSYPDGIERFLLQFMESPSIFRIDCQDVHLSVANRDDKVAVEDNTTEIDGVLTTSLSDQLSKSVSSIESSASPTETLPASSRNADVDEPPVASQSTNANVDEPSMAAQSAAVQLNAANCDDKVAIKDKTPEIGYDVKENTPEKATSQADQLSKNVSLDEPSAYPTKTPSGGIFGQSNGFGAQNIDSGFGSTRGGSSGGFGAQNNDGDQGFGSTRGGSRGGYNRSTEFGGDNQIISSRGCLGRGGSIFVQINNSDNQMNSSRGGFGRGGFGQSNDNQQYSNAFGENQMSLSGATRGGFGGGRGGFGGGRGGFGASNSAQDQMNSSGSSRGGSGFGHPAADNSQDAPAPENKPQSLILRHRFVR</sequence>
<accession>A0AC35F4F4</accession>
<dbReference type="WBParaSite" id="PS1159_v2.g1302.t1">
    <property type="protein sequence ID" value="PS1159_v2.g1302.t1"/>
    <property type="gene ID" value="PS1159_v2.g1302"/>
</dbReference>
<protein>
    <submittedName>
        <fullName evidence="2">Helicase ATP-binding domain-containing protein</fullName>
    </submittedName>
</protein>
<name>A0AC35F4F4_9BILA</name>
<evidence type="ECO:0000313" key="2">
    <source>
        <dbReference type="WBParaSite" id="PS1159_v2.g1302.t1"/>
    </source>
</evidence>
<proteinExistence type="predicted"/>